<accession>F0YPV6</accession>
<dbReference type="AlphaFoldDB" id="F0YPV6"/>
<dbReference type="KEGG" id="aaf:AURANDRAFT_68506"/>
<organism evidence="4">
    <name type="scientific">Aureococcus anophagefferens</name>
    <name type="common">Harmful bloom alga</name>
    <dbReference type="NCBI Taxonomy" id="44056"/>
    <lineage>
        <taxon>Eukaryota</taxon>
        <taxon>Sar</taxon>
        <taxon>Stramenopiles</taxon>
        <taxon>Ochrophyta</taxon>
        <taxon>Pelagophyceae</taxon>
        <taxon>Pelagomonadales</taxon>
        <taxon>Pelagomonadaceae</taxon>
        <taxon>Aureococcus</taxon>
    </lineage>
</organism>
<feature type="coiled-coil region" evidence="1">
    <location>
        <begin position="461"/>
        <end position="488"/>
    </location>
</feature>
<dbReference type="InParanoid" id="F0YPV6"/>
<proteinExistence type="predicted"/>
<gene>
    <name evidence="3" type="ORF">AURANDRAFT_68506</name>
</gene>
<reference evidence="3 4" key="1">
    <citation type="journal article" date="2011" name="Proc. Natl. Acad. Sci. U.S.A.">
        <title>Niche of harmful alga Aureococcus anophagefferens revealed through ecogenomics.</title>
        <authorList>
            <person name="Gobler C.J."/>
            <person name="Berry D.L."/>
            <person name="Dyhrman S.T."/>
            <person name="Wilhelm S.W."/>
            <person name="Salamov A."/>
            <person name="Lobanov A.V."/>
            <person name="Zhang Y."/>
            <person name="Collier J.L."/>
            <person name="Wurch L.L."/>
            <person name="Kustka A.B."/>
            <person name="Dill B.D."/>
            <person name="Shah M."/>
            <person name="VerBerkmoes N.C."/>
            <person name="Kuo A."/>
            <person name="Terry A."/>
            <person name="Pangilinan J."/>
            <person name="Lindquist E.A."/>
            <person name="Lucas S."/>
            <person name="Paulsen I.T."/>
            <person name="Hattenrath-Lehmann T.K."/>
            <person name="Talmage S.C."/>
            <person name="Walker E.A."/>
            <person name="Koch F."/>
            <person name="Burson A.M."/>
            <person name="Marcoval M.A."/>
            <person name="Tang Y.Z."/>
            <person name="Lecleir G.R."/>
            <person name="Coyne K.J."/>
            <person name="Berg G.M."/>
            <person name="Bertrand E.M."/>
            <person name="Saito M.A."/>
            <person name="Gladyshev V.N."/>
            <person name="Grigoriev I.V."/>
        </authorList>
    </citation>
    <scope>NUCLEOTIDE SEQUENCE [LARGE SCALE GENOMIC DNA]</scope>
    <source>
        <strain evidence="4">CCMP 1984</strain>
    </source>
</reference>
<evidence type="ECO:0000313" key="3">
    <source>
        <dbReference type="EMBL" id="EGB02853.1"/>
    </source>
</evidence>
<dbReference type="RefSeq" id="XP_009042448.1">
    <property type="nucleotide sequence ID" value="XM_009044200.1"/>
</dbReference>
<name>F0YPV6_AURAN</name>
<dbReference type="Proteomes" id="UP000002729">
    <property type="component" value="Unassembled WGS sequence"/>
</dbReference>
<feature type="coiled-coil region" evidence="1">
    <location>
        <begin position="380"/>
        <end position="412"/>
    </location>
</feature>
<feature type="region of interest" description="Disordered" evidence="2">
    <location>
        <begin position="546"/>
        <end position="584"/>
    </location>
</feature>
<feature type="compositionally biased region" description="Low complexity" evidence="2">
    <location>
        <begin position="568"/>
        <end position="579"/>
    </location>
</feature>
<evidence type="ECO:0000256" key="2">
    <source>
        <dbReference type="SAM" id="MobiDB-lite"/>
    </source>
</evidence>
<keyword evidence="4" id="KW-1185">Reference proteome</keyword>
<feature type="coiled-coil region" evidence="1">
    <location>
        <begin position="287"/>
        <end position="319"/>
    </location>
</feature>
<dbReference type="EMBL" id="GL833282">
    <property type="protein sequence ID" value="EGB02853.1"/>
    <property type="molecule type" value="Genomic_DNA"/>
</dbReference>
<evidence type="ECO:0000313" key="4">
    <source>
        <dbReference type="Proteomes" id="UP000002729"/>
    </source>
</evidence>
<feature type="region of interest" description="Disordered" evidence="2">
    <location>
        <begin position="984"/>
        <end position="1019"/>
    </location>
</feature>
<sequence>MGASSGPDWLSGSGAPAAAPAAAAASGNMDHFASTAGSFKAKVRDFKATGASSGPDWLSGSGAPAAPPAAAATAAASGNMDHFASTAGSFKGKVRDFKATGASSGPDWLSGSGFSAAPPAAAATAAASGNMDHFASTAGAFKGKDRDFKAAGASSGPDWLSGKWAEQAEREAAWTAASVASLEQLRVAEAETVANLEQLRVAEAEAARLKAEQEALFEQQRVAEEQTVTTEQEAPLPVKDDTRSLRAEGERVLNSKWAEQAEREAAWTASSVASLEQLRVAEAETVANLEQLRVAEAEAARLKAEQEALFEQQRVAEEQTVTTEQEAPLPVKDDTRSLRAEGERVLNSKWAEQAEREAAWTASSVASLEQLRVAEAETVANLEQLRVAEAEAARLKAEQEALFEQQRVAEEQTVTTEQEAPLPAEVDTRSLRAEGQRVLESKWTEQAEREAAWTAASVASLEGLRAAEAEAAQQLRVAEAEVAQLETEQEASLPAEVDTRSLRAEGERVLESKWAEQAEREAAWIAASAASLKRLRVAEEQAAQLEQQRVSEEQAVTTEQEAPPDWLSGSAAASSAAPAEVDTRSLRADGERILESKWAEQAEREAAWTASSVASFDQPRPAEAEAVTIAEEAPLPAEVDTRSLRAEGERVLESKWAEQAEREAAWTASSVASFDQPRPAEAEAVTIAEEAPLPAEVDTRSLRAEGERVLESKWAEQAEREAAWTASSVASFDQPRPAEAEAVTIAEEAPLPAEVDTRSLRAEGERVLESKWAEQAEREAAWTASSVASFDQPRPAEAEAATIAKEAPLPAEAMVEKLLRRALASKRGRIFFLATAGVTLCVRRLRRRRRALLLARRLARGPAKAEACYSPVEWSDDDDGDEEPHALPEPPEFRRHEAGDDGRGGARLRPADARAAARWLAATHLGFLFGSPGADERDAAALRAAVLARVTWRRYRDGATILERGAARDALVLVVSGVAELYEEADDDDGDGDAPRCGALSRATSGSSQVGLDLDDGDR</sequence>
<feature type="region of interest" description="Disordered" evidence="2">
    <location>
        <begin position="871"/>
        <end position="907"/>
    </location>
</feature>
<feature type="non-terminal residue" evidence="3">
    <location>
        <position position="1019"/>
    </location>
</feature>
<feature type="coiled-coil region" evidence="1">
    <location>
        <begin position="194"/>
        <end position="226"/>
    </location>
</feature>
<protein>
    <submittedName>
        <fullName evidence="3">Uncharacterized protein</fullName>
    </submittedName>
</protein>
<dbReference type="GeneID" id="20226848"/>
<evidence type="ECO:0000256" key="1">
    <source>
        <dbReference type="SAM" id="Coils"/>
    </source>
</evidence>
<keyword evidence="1" id="KW-0175">Coiled coil</keyword>
<feature type="compositionally biased region" description="Basic and acidic residues" evidence="2">
    <location>
        <begin position="883"/>
        <end position="907"/>
    </location>
</feature>